<name>A0A1F5VFT5_9BACT</name>
<feature type="transmembrane region" description="Helical" evidence="1">
    <location>
        <begin position="263"/>
        <end position="283"/>
    </location>
</feature>
<reference evidence="2 3" key="1">
    <citation type="journal article" date="2016" name="Nat. Commun.">
        <title>Thousands of microbial genomes shed light on interconnected biogeochemical processes in an aquifer system.</title>
        <authorList>
            <person name="Anantharaman K."/>
            <person name="Brown C.T."/>
            <person name="Hug L.A."/>
            <person name="Sharon I."/>
            <person name="Castelle C.J."/>
            <person name="Probst A.J."/>
            <person name="Thomas B.C."/>
            <person name="Singh A."/>
            <person name="Wilkins M.J."/>
            <person name="Karaoz U."/>
            <person name="Brodie E.L."/>
            <person name="Williams K.H."/>
            <person name="Hubbard S.S."/>
            <person name="Banfield J.F."/>
        </authorList>
    </citation>
    <scope>NUCLEOTIDE SEQUENCE [LARGE SCALE GENOMIC DNA]</scope>
</reference>
<evidence type="ECO:0008006" key="4">
    <source>
        <dbReference type="Google" id="ProtNLM"/>
    </source>
</evidence>
<accession>A0A1F5VFT5</accession>
<feature type="transmembrane region" description="Helical" evidence="1">
    <location>
        <begin position="42"/>
        <end position="61"/>
    </location>
</feature>
<gene>
    <name evidence="2" type="ORF">A2Y62_04330</name>
</gene>
<keyword evidence="1" id="KW-0812">Transmembrane</keyword>
<comment type="caution">
    <text evidence="2">The sequence shown here is derived from an EMBL/GenBank/DDBJ whole genome shotgun (WGS) entry which is preliminary data.</text>
</comment>
<feature type="transmembrane region" description="Helical" evidence="1">
    <location>
        <begin position="81"/>
        <end position="103"/>
    </location>
</feature>
<dbReference type="Proteomes" id="UP000178943">
    <property type="component" value="Unassembled WGS sequence"/>
</dbReference>
<dbReference type="GO" id="GO:0140359">
    <property type="term" value="F:ABC-type transporter activity"/>
    <property type="evidence" value="ECO:0007669"/>
    <property type="project" value="InterPro"/>
</dbReference>
<dbReference type="EMBL" id="MFGW01000181">
    <property type="protein sequence ID" value="OGF62307.1"/>
    <property type="molecule type" value="Genomic_DNA"/>
</dbReference>
<keyword evidence="1" id="KW-0472">Membrane</keyword>
<sequence length="298" mass="34472">MGIREKGYYNWAGQLKVSGMNWFPIFRNGIEIAFKKKWSKMIFFFTFLPFAVFLLGIYVRSKPELKILSELVALLENDATIFNAFYSNGFLIFMLMIMCVFIGSELISGDMKFNAFSLYFSRPLDRKDYLMGKYSIIMFFLLLFTLAEGIFLLIFKFIFEGSISIDPRTLLMLIAVPVLIAMFFSSLSLMVSSISRNSTYVKILLFLIYVFSDTLAEILNGIFHNTYFFLFSIRRNIQLASAYMFDTTPVEFNNVTREFYKVVPGWMSIIIILAITLLSLYIMMNRIRKAEAQNAAGS</sequence>
<dbReference type="STRING" id="1817863.A2Y62_04330"/>
<proteinExistence type="predicted"/>
<organism evidence="2 3">
    <name type="scientific">Candidatus Fischerbacteria bacterium RBG_13_37_8</name>
    <dbReference type="NCBI Taxonomy" id="1817863"/>
    <lineage>
        <taxon>Bacteria</taxon>
        <taxon>Candidatus Fischeribacteriota</taxon>
    </lineage>
</organism>
<dbReference type="AlphaFoldDB" id="A0A1F5VFT5"/>
<keyword evidence="1" id="KW-1133">Transmembrane helix</keyword>
<feature type="transmembrane region" description="Helical" evidence="1">
    <location>
        <begin position="136"/>
        <end position="158"/>
    </location>
</feature>
<dbReference type="Pfam" id="PF12679">
    <property type="entry name" value="ABC2_membrane_2"/>
    <property type="match status" value="1"/>
</dbReference>
<dbReference type="GO" id="GO:0005886">
    <property type="term" value="C:plasma membrane"/>
    <property type="evidence" value="ECO:0007669"/>
    <property type="project" value="UniProtKB-SubCell"/>
</dbReference>
<feature type="transmembrane region" description="Helical" evidence="1">
    <location>
        <begin position="170"/>
        <end position="191"/>
    </location>
</feature>
<evidence type="ECO:0000313" key="3">
    <source>
        <dbReference type="Proteomes" id="UP000178943"/>
    </source>
</evidence>
<protein>
    <recommendedName>
        <fullName evidence="4">ABC-2 type transporter domain-containing protein</fullName>
    </recommendedName>
</protein>
<feature type="transmembrane region" description="Helical" evidence="1">
    <location>
        <begin position="203"/>
        <end position="223"/>
    </location>
</feature>
<evidence type="ECO:0000256" key="1">
    <source>
        <dbReference type="SAM" id="Phobius"/>
    </source>
</evidence>
<evidence type="ECO:0000313" key="2">
    <source>
        <dbReference type="EMBL" id="OGF62307.1"/>
    </source>
</evidence>